<dbReference type="PANTHER" id="PTHR12818:SF0">
    <property type="entry name" value="TRNA (ADENINE(37)-N6)-METHYLTRANSFERASE"/>
    <property type="match status" value="1"/>
</dbReference>
<comment type="caution">
    <text evidence="5">The sequence shown here is derived from an EMBL/GenBank/DDBJ whole genome shotgun (WGS) entry which is preliminary data.</text>
</comment>
<gene>
    <name evidence="5" type="primary">tsaA</name>
    <name evidence="5" type="ORF">KME65_15745</name>
</gene>
<dbReference type="InterPro" id="IPR023370">
    <property type="entry name" value="TrmO-like_N"/>
</dbReference>
<dbReference type="SUPFAM" id="SSF118196">
    <property type="entry name" value="YaeB-like"/>
    <property type="match status" value="1"/>
</dbReference>
<feature type="domain" description="TsaA-like" evidence="4">
    <location>
        <begin position="37"/>
        <end position="149"/>
    </location>
</feature>
<accession>A0A944QVW0</accession>
<dbReference type="AlphaFoldDB" id="A0A944QVW0"/>
<dbReference type="InterPro" id="IPR023368">
    <property type="entry name" value="UPF0066_cons_site"/>
</dbReference>
<reference evidence="5 6" key="1">
    <citation type="submission" date="2021-05" db="EMBL/GenBank/DDBJ databases">
        <title>Genetic and Functional Diversity in Clade A Lucinid endosymbionts from the Bahamas.</title>
        <authorList>
            <person name="Giani N.M."/>
            <person name="Engel A.S."/>
            <person name="Campbell B.J."/>
        </authorList>
    </citation>
    <scope>NUCLEOTIDE SEQUENCE [LARGE SCALE GENOMIC DNA]</scope>
    <source>
        <strain evidence="5">LUC16012Gg_MoonRockCtena</strain>
    </source>
</reference>
<organism evidence="5 6">
    <name type="scientific">Candidatus Thiodiazotropha taylori</name>
    <dbReference type="NCBI Taxonomy" id="2792791"/>
    <lineage>
        <taxon>Bacteria</taxon>
        <taxon>Pseudomonadati</taxon>
        <taxon>Pseudomonadota</taxon>
        <taxon>Gammaproteobacteria</taxon>
        <taxon>Chromatiales</taxon>
        <taxon>Sedimenticolaceae</taxon>
        <taxon>Candidatus Thiodiazotropha</taxon>
    </lineage>
</organism>
<evidence type="ECO:0000256" key="1">
    <source>
        <dbReference type="ARBA" id="ARBA00022691"/>
    </source>
</evidence>
<dbReference type="Gene3D" id="2.40.30.70">
    <property type="entry name" value="YaeB-like"/>
    <property type="match status" value="1"/>
</dbReference>
<feature type="chain" id="PRO_5037282131" evidence="3">
    <location>
        <begin position="24"/>
        <end position="149"/>
    </location>
</feature>
<evidence type="ECO:0000259" key="4">
    <source>
        <dbReference type="PROSITE" id="PS51668"/>
    </source>
</evidence>
<evidence type="ECO:0000313" key="5">
    <source>
        <dbReference type="EMBL" id="MBT2990409.1"/>
    </source>
</evidence>
<dbReference type="PROSITE" id="PS51668">
    <property type="entry name" value="TSAA_2"/>
    <property type="match status" value="1"/>
</dbReference>
<proteinExistence type="inferred from homology"/>
<dbReference type="PROSITE" id="PS01318">
    <property type="entry name" value="TSAA_1"/>
    <property type="match status" value="1"/>
</dbReference>
<dbReference type="InterPro" id="IPR040372">
    <property type="entry name" value="YaeB-like"/>
</dbReference>
<dbReference type="Proteomes" id="UP000770889">
    <property type="component" value="Unassembled WGS sequence"/>
</dbReference>
<dbReference type="Pfam" id="PF01980">
    <property type="entry name" value="TrmO_N"/>
    <property type="match status" value="1"/>
</dbReference>
<evidence type="ECO:0000313" key="6">
    <source>
        <dbReference type="Proteomes" id="UP000770889"/>
    </source>
</evidence>
<dbReference type="InterPro" id="IPR036414">
    <property type="entry name" value="YaeB_N_sf"/>
</dbReference>
<dbReference type="CDD" id="cd09281">
    <property type="entry name" value="UPF0066"/>
    <property type="match status" value="1"/>
</dbReference>
<dbReference type="InterPro" id="IPR036413">
    <property type="entry name" value="YaeB-like_sf"/>
</dbReference>
<dbReference type="NCBIfam" id="TIGR00104">
    <property type="entry name" value="tRNA_TsaA"/>
    <property type="match status" value="1"/>
</dbReference>
<dbReference type="EMBL" id="JAHHGM010000016">
    <property type="protein sequence ID" value="MBT2990409.1"/>
    <property type="molecule type" value="Genomic_DNA"/>
</dbReference>
<evidence type="ECO:0000256" key="3">
    <source>
        <dbReference type="SAM" id="SignalP"/>
    </source>
</evidence>
<feature type="signal peptide" evidence="3">
    <location>
        <begin position="1"/>
        <end position="23"/>
    </location>
</feature>
<comment type="similarity">
    <text evidence="2">Belongs to the tRNA methyltransferase O family.</text>
</comment>
<name>A0A944QVW0_9GAMM</name>
<evidence type="ECO:0000256" key="2">
    <source>
        <dbReference type="ARBA" id="ARBA00033753"/>
    </source>
</evidence>
<keyword evidence="3" id="KW-0732">Signal</keyword>
<protein>
    <submittedName>
        <fullName evidence="5">tRNA (N6-threonylcarbamoyladenosine(37)-N6)-methyltransferase TrmO</fullName>
    </submittedName>
</protein>
<keyword evidence="1" id="KW-0949">S-adenosyl-L-methionine</keyword>
<sequence length="149" mass="16552">MALSKLLLLLSAVLVFLPASPTAAELEDQGHSPAYTVWPIGWVRKHGGKTVIEVDEAYTPALLGLDQLNAIWVLYWFDRNDTPERRGILQVHPRGNPDNPLRGVFATRAPVRPNLIALSRCRILSIVGNRIEIDDIDAFPDTPVLDIKP</sequence>
<dbReference type="PANTHER" id="PTHR12818">
    <property type="entry name" value="TRNA (ADENINE(37)-N6)-METHYLTRANSFERASE"/>
    <property type="match status" value="1"/>
</dbReference>